<name>A0A9W7CFI2_9STRA</name>
<evidence type="ECO:0000313" key="2">
    <source>
        <dbReference type="Proteomes" id="UP001165122"/>
    </source>
</evidence>
<sequence length="98" mass="10772">MGALFSAHPPQTDSVGDQFVVLQCIRLRPGDRICKTPSWRTRYDPTQPSDGFVEVSSSSPDITGESGAFGSSGWCVEFKDGTERLICARSTRFKCVPR</sequence>
<dbReference type="Proteomes" id="UP001165122">
    <property type="component" value="Unassembled WGS sequence"/>
</dbReference>
<organism evidence="1 2">
    <name type="scientific">Triparma laevis f. longispina</name>
    <dbReference type="NCBI Taxonomy" id="1714387"/>
    <lineage>
        <taxon>Eukaryota</taxon>
        <taxon>Sar</taxon>
        <taxon>Stramenopiles</taxon>
        <taxon>Ochrophyta</taxon>
        <taxon>Bolidophyceae</taxon>
        <taxon>Parmales</taxon>
        <taxon>Triparmaceae</taxon>
        <taxon>Triparma</taxon>
    </lineage>
</organism>
<gene>
    <name evidence="1" type="ORF">TrLO_g13956</name>
</gene>
<keyword evidence="2" id="KW-1185">Reference proteome</keyword>
<evidence type="ECO:0000313" key="1">
    <source>
        <dbReference type="EMBL" id="GMI04770.1"/>
    </source>
</evidence>
<comment type="caution">
    <text evidence="1">The sequence shown here is derived from an EMBL/GenBank/DDBJ whole genome shotgun (WGS) entry which is preliminary data.</text>
</comment>
<dbReference type="AlphaFoldDB" id="A0A9W7CFI2"/>
<protein>
    <submittedName>
        <fullName evidence="1">Uncharacterized protein</fullName>
    </submittedName>
</protein>
<reference evidence="2" key="1">
    <citation type="journal article" date="2023" name="Commun. Biol.">
        <title>Genome analysis of Parmales, the sister group of diatoms, reveals the evolutionary specialization of diatoms from phago-mixotrophs to photoautotrophs.</title>
        <authorList>
            <person name="Ban H."/>
            <person name="Sato S."/>
            <person name="Yoshikawa S."/>
            <person name="Yamada K."/>
            <person name="Nakamura Y."/>
            <person name="Ichinomiya M."/>
            <person name="Sato N."/>
            <person name="Blanc-Mathieu R."/>
            <person name="Endo H."/>
            <person name="Kuwata A."/>
            <person name="Ogata H."/>
        </authorList>
    </citation>
    <scope>NUCLEOTIDE SEQUENCE [LARGE SCALE GENOMIC DNA]</scope>
    <source>
        <strain evidence="2">NIES 3700</strain>
    </source>
</reference>
<accession>A0A9W7CFI2</accession>
<proteinExistence type="predicted"/>
<dbReference type="EMBL" id="BRXW01000077">
    <property type="protein sequence ID" value="GMI04770.1"/>
    <property type="molecule type" value="Genomic_DNA"/>
</dbReference>